<keyword evidence="1" id="KW-0472">Membrane</keyword>
<evidence type="ECO:0000256" key="1">
    <source>
        <dbReference type="SAM" id="Phobius"/>
    </source>
</evidence>
<organism evidence="2 3">
    <name type="scientific">Limisphaera ngatamarikiensis</name>
    <dbReference type="NCBI Taxonomy" id="1324935"/>
    <lineage>
        <taxon>Bacteria</taxon>
        <taxon>Pseudomonadati</taxon>
        <taxon>Verrucomicrobiota</taxon>
        <taxon>Verrucomicrobiia</taxon>
        <taxon>Limisphaerales</taxon>
        <taxon>Limisphaeraceae</taxon>
        <taxon>Limisphaera</taxon>
    </lineage>
</organism>
<name>A0A6M1RTQ5_9BACT</name>
<gene>
    <name evidence="2" type="ORF">G4L39_11625</name>
</gene>
<accession>A0A6M1RTQ5</accession>
<dbReference type="AlphaFoldDB" id="A0A6M1RTQ5"/>
<feature type="transmembrane region" description="Helical" evidence="1">
    <location>
        <begin position="7"/>
        <end position="29"/>
    </location>
</feature>
<dbReference type="Proteomes" id="UP000477311">
    <property type="component" value="Unassembled WGS sequence"/>
</dbReference>
<sequence length="413" mass="44962">MDWVKRNLLFVISSAVALVLLGLSVFYLWSSLQKKNEVFERLTAQYAELNRLYNLDPNPGNERVNNIQAARDQQAQLRKYLQKASKYFVVPPPIPQVSGTNRVTAEMFTPELWRTLDQLRRAAASTGVQLPPDYSFSFEAQKNLMRFAPGSLDRLAVQLGEIKAICDILFAAKINSLDNIRRERISTDDYKGPPSDYHDQKSVTNELAVLTPYQVTIRCFSPELAAVLNGFHSSPYCILVKAMDVEPATLGILPGPTEPGLEDYYRRRYGLPPTGGLPEAEIPPTAPAFPRYAPPGGGSDPATVYAQRYGIRPGGGPAVNRYAPELGGGQPGRGGIPYRPLTPGAPGAQPGYMPPAYPPPGYAAPGFGMPGAPGAAGTPGATRGGLQTVLDEKPLRVTLLLHVVKLLPEENRR</sequence>
<proteinExistence type="predicted"/>
<reference evidence="2 3" key="1">
    <citation type="submission" date="2020-02" db="EMBL/GenBank/DDBJ databases">
        <title>Draft genome sequence of Limisphaera ngatamarikiensis NGM72.4T, a thermophilic Verrucomicrobia grouped in subdivision 3.</title>
        <authorList>
            <person name="Carere C.R."/>
            <person name="Steen J."/>
            <person name="Hugenholtz P."/>
            <person name="Stott M.B."/>
        </authorList>
    </citation>
    <scope>NUCLEOTIDE SEQUENCE [LARGE SCALE GENOMIC DNA]</scope>
    <source>
        <strain evidence="2 3">NGM72.4</strain>
    </source>
</reference>
<keyword evidence="1" id="KW-1133">Transmembrane helix</keyword>
<comment type="caution">
    <text evidence="2">The sequence shown here is derived from an EMBL/GenBank/DDBJ whole genome shotgun (WGS) entry which is preliminary data.</text>
</comment>
<evidence type="ECO:0000313" key="2">
    <source>
        <dbReference type="EMBL" id="NGO40035.1"/>
    </source>
</evidence>
<keyword evidence="3" id="KW-1185">Reference proteome</keyword>
<keyword evidence="1" id="KW-0812">Transmembrane</keyword>
<dbReference type="RefSeq" id="WP_165108352.1">
    <property type="nucleotide sequence ID" value="NZ_JAAKYA010000079.1"/>
</dbReference>
<protein>
    <submittedName>
        <fullName evidence="2">Uncharacterized protein</fullName>
    </submittedName>
</protein>
<dbReference type="EMBL" id="JAAKYA010000079">
    <property type="protein sequence ID" value="NGO40035.1"/>
    <property type="molecule type" value="Genomic_DNA"/>
</dbReference>
<evidence type="ECO:0000313" key="3">
    <source>
        <dbReference type="Proteomes" id="UP000477311"/>
    </source>
</evidence>